<evidence type="ECO:0000313" key="3">
    <source>
        <dbReference type="Proteomes" id="UP000189370"/>
    </source>
</evidence>
<organism evidence="2 3">
    <name type="scientific">Natrinema saccharevitans</name>
    <dbReference type="NCBI Taxonomy" id="301967"/>
    <lineage>
        <taxon>Archaea</taxon>
        <taxon>Methanobacteriati</taxon>
        <taxon>Methanobacteriota</taxon>
        <taxon>Stenosarchaea group</taxon>
        <taxon>Halobacteria</taxon>
        <taxon>Halobacteriales</taxon>
        <taxon>Natrialbaceae</taxon>
        <taxon>Natrinema</taxon>
    </lineage>
</organism>
<dbReference type="SUPFAM" id="SSF69118">
    <property type="entry name" value="AhpD-like"/>
    <property type="match status" value="1"/>
</dbReference>
<sequence>MLAVTAVNDCQYCTRYHTDLARETGVDRETITLILERDVDAAVDDTELPALLFAQQYAETDEKPGREALEALEAAYGRETAGDIVAFARAIYFGNLLGNTYDGVRFALARRAQAGRRGLRDARSRVGRAVERLRERCPV</sequence>
<dbReference type="EMBL" id="LWLN01000001">
    <property type="protein sequence ID" value="OLZ41495.1"/>
    <property type="molecule type" value="Genomic_DNA"/>
</dbReference>
<reference evidence="3" key="1">
    <citation type="submission" date="2016-04" db="EMBL/GenBank/DDBJ databases">
        <authorList>
            <person name="Chen S.-C."/>
            <person name="Lai M.-C."/>
        </authorList>
    </citation>
    <scope>NUCLEOTIDE SEQUENCE [LARGE SCALE GENOMIC DNA]</scope>
    <source>
        <strain evidence="3">AB14</strain>
    </source>
</reference>
<dbReference type="InterPro" id="IPR003779">
    <property type="entry name" value="CMD-like"/>
</dbReference>
<proteinExistence type="predicted"/>
<dbReference type="Gene3D" id="1.20.1290.10">
    <property type="entry name" value="AhpD-like"/>
    <property type="match status" value="1"/>
</dbReference>
<keyword evidence="3" id="KW-1185">Reference proteome</keyword>
<accession>A0A1S8AXQ2</accession>
<dbReference type="AlphaFoldDB" id="A0A1S8AXQ2"/>
<gene>
    <name evidence="2" type="ORF">A6E15_11085</name>
</gene>
<dbReference type="Pfam" id="PF02627">
    <property type="entry name" value="CMD"/>
    <property type="match status" value="1"/>
</dbReference>
<dbReference type="NCBIfam" id="TIGR00778">
    <property type="entry name" value="ahpD_dom"/>
    <property type="match status" value="1"/>
</dbReference>
<dbReference type="PANTHER" id="PTHR35446">
    <property type="entry name" value="SI:CH211-175M2.5"/>
    <property type="match status" value="1"/>
</dbReference>
<dbReference type="InterPro" id="IPR004675">
    <property type="entry name" value="AhpD_core"/>
</dbReference>
<dbReference type="Proteomes" id="UP000189370">
    <property type="component" value="Unassembled WGS sequence"/>
</dbReference>
<feature type="domain" description="Carboxymuconolactone decarboxylase-like" evidence="1">
    <location>
        <begin position="2"/>
        <end position="55"/>
    </location>
</feature>
<dbReference type="PANTHER" id="PTHR35446:SF2">
    <property type="entry name" value="CARBOXYMUCONOLACTONE DECARBOXYLASE-LIKE DOMAIN-CONTAINING PROTEIN"/>
    <property type="match status" value="1"/>
</dbReference>
<evidence type="ECO:0000313" key="2">
    <source>
        <dbReference type="EMBL" id="OLZ41495.1"/>
    </source>
</evidence>
<protein>
    <recommendedName>
        <fullName evidence="1">Carboxymuconolactone decarboxylase-like domain-containing protein</fullName>
    </recommendedName>
</protein>
<name>A0A1S8AXQ2_9EURY</name>
<dbReference type="GO" id="GO:0051920">
    <property type="term" value="F:peroxiredoxin activity"/>
    <property type="evidence" value="ECO:0007669"/>
    <property type="project" value="InterPro"/>
</dbReference>
<dbReference type="InterPro" id="IPR029032">
    <property type="entry name" value="AhpD-like"/>
</dbReference>
<evidence type="ECO:0000259" key="1">
    <source>
        <dbReference type="Pfam" id="PF02627"/>
    </source>
</evidence>
<comment type="caution">
    <text evidence="2">The sequence shown here is derived from an EMBL/GenBank/DDBJ whole genome shotgun (WGS) entry which is preliminary data.</text>
</comment>